<reference evidence="1" key="1">
    <citation type="journal article" date="2014" name="Front. Microbiol.">
        <title>High frequency of phylogenetically diverse reductive dehalogenase-homologous genes in deep subseafloor sedimentary metagenomes.</title>
        <authorList>
            <person name="Kawai M."/>
            <person name="Futagami T."/>
            <person name="Toyoda A."/>
            <person name="Takaki Y."/>
            <person name="Nishi S."/>
            <person name="Hori S."/>
            <person name="Arai W."/>
            <person name="Tsubouchi T."/>
            <person name="Morono Y."/>
            <person name="Uchiyama I."/>
            <person name="Ito T."/>
            <person name="Fujiyama A."/>
            <person name="Inagaki F."/>
            <person name="Takami H."/>
        </authorList>
    </citation>
    <scope>NUCLEOTIDE SEQUENCE</scope>
    <source>
        <strain evidence="1">Expedition CK06-06</strain>
    </source>
</reference>
<accession>X1UV31</accession>
<comment type="caution">
    <text evidence="1">The sequence shown here is derived from an EMBL/GenBank/DDBJ whole genome shotgun (WGS) entry which is preliminary data.</text>
</comment>
<organism evidence="1">
    <name type="scientific">marine sediment metagenome</name>
    <dbReference type="NCBI Taxonomy" id="412755"/>
    <lineage>
        <taxon>unclassified sequences</taxon>
        <taxon>metagenomes</taxon>
        <taxon>ecological metagenomes</taxon>
    </lineage>
</organism>
<dbReference type="AlphaFoldDB" id="X1UV31"/>
<name>X1UV31_9ZZZZ</name>
<proteinExistence type="predicted"/>
<feature type="non-terminal residue" evidence="1">
    <location>
        <position position="1"/>
    </location>
</feature>
<gene>
    <name evidence="1" type="ORF">S12H4_51884</name>
</gene>
<protein>
    <submittedName>
        <fullName evidence="1">Uncharacterized protein</fullName>
    </submittedName>
</protein>
<dbReference type="EMBL" id="BARW01032839">
    <property type="protein sequence ID" value="GAJ03736.1"/>
    <property type="molecule type" value="Genomic_DNA"/>
</dbReference>
<sequence>AHIPQYADGWPDIYHAYHPEMRTPEVLKDWSEMLRAPRQLAMSYGDLISFTLTTLSNARLAAEVEPDVYCVRGRIGGIKMLPELEHALMSMSPGDEEIVHIAYPPWEHENGWAYIMVKLIDIKPYGFQPIVADTVLRGVA</sequence>
<evidence type="ECO:0000313" key="1">
    <source>
        <dbReference type="EMBL" id="GAJ03736.1"/>
    </source>
</evidence>